<feature type="region of interest" description="Disordered" evidence="1">
    <location>
        <begin position="1"/>
        <end position="60"/>
    </location>
</feature>
<accession>W7AFX9</accession>
<dbReference type="RefSeq" id="XP_008819213.1">
    <property type="nucleotide sequence ID" value="XM_008820991.1"/>
</dbReference>
<dbReference type="AlphaFoldDB" id="W7AFX9"/>
<feature type="compositionally biased region" description="Low complexity" evidence="1">
    <location>
        <begin position="8"/>
        <end position="22"/>
    </location>
</feature>
<gene>
    <name evidence="2" type="ORF">C922_05420</name>
</gene>
<feature type="compositionally biased region" description="Basic and acidic residues" evidence="1">
    <location>
        <begin position="199"/>
        <end position="208"/>
    </location>
</feature>
<feature type="compositionally biased region" description="Polar residues" evidence="1">
    <location>
        <begin position="29"/>
        <end position="39"/>
    </location>
</feature>
<evidence type="ECO:0000256" key="1">
    <source>
        <dbReference type="SAM" id="MobiDB-lite"/>
    </source>
</evidence>
<dbReference type="EMBL" id="KI965529">
    <property type="protein sequence ID" value="EUD64196.1"/>
    <property type="molecule type" value="Genomic_DNA"/>
</dbReference>
<feature type="compositionally biased region" description="Basic and acidic residues" evidence="1">
    <location>
        <begin position="43"/>
        <end position="56"/>
    </location>
</feature>
<dbReference type="VEuPathDB" id="PlasmoDB:C922_05420"/>
<evidence type="ECO:0000313" key="3">
    <source>
        <dbReference type="Proteomes" id="UP000030640"/>
    </source>
</evidence>
<dbReference type="GeneID" id="20040694"/>
<protein>
    <submittedName>
        <fullName evidence="2">Uncharacterized protein</fullName>
    </submittedName>
</protein>
<organism evidence="2 3">
    <name type="scientific">Plasmodium inui San Antonio 1</name>
    <dbReference type="NCBI Taxonomy" id="1237626"/>
    <lineage>
        <taxon>Eukaryota</taxon>
        <taxon>Sar</taxon>
        <taxon>Alveolata</taxon>
        <taxon>Apicomplexa</taxon>
        <taxon>Aconoidasida</taxon>
        <taxon>Haemosporida</taxon>
        <taxon>Plasmodiidae</taxon>
        <taxon>Plasmodium</taxon>
        <taxon>Plasmodium (Plasmodium)</taxon>
    </lineage>
</organism>
<reference evidence="2 3" key="1">
    <citation type="submission" date="2013-02" db="EMBL/GenBank/DDBJ databases">
        <title>The Genome Sequence of Plasmodium inui San Antonio 1.</title>
        <authorList>
            <consortium name="The Broad Institute Genome Sequencing Platform"/>
            <consortium name="The Broad Institute Genome Sequencing Center for Infectious Disease"/>
            <person name="Neafsey D."/>
            <person name="Cheeseman I."/>
            <person name="Volkman S."/>
            <person name="Adams J."/>
            <person name="Walker B."/>
            <person name="Young S.K."/>
            <person name="Zeng Q."/>
            <person name="Gargeya S."/>
            <person name="Fitzgerald M."/>
            <person name="Haas B."/>
            <person name="Abouelleil A."/>
            <person name="Alvarado L."/>
            <person name="Arachchi H.M."/>
            <person name="Berlin A.M."/>
            <person name="Chapman S.B."/>
            <person name="Dewar J."/>
            <person name="Goldberg J."/>
            <person name="Griggs A."/>
            <person name="Gujja S."/>
            <person name="Hansen M."/>
            <person name="Howarth C."/>
            <person name="Imamovic A."/>
            <person name="Larimer J."/>
            <person name="McCowan C."/>
            <person name="Murphy C."/>
            <person name="Neiman D."/>
            <person name="Pearson M."/>
            <person name="Priest M."/>
            <person name="Roberts A."/>
            <person name="Saif S."/>
            <person name="Shea T."/>
            <person name="Sisk P."/>
            <person name="Sykes S."/>
            <person name="Wortman J."/>
            <person name="Nusbaum C."/>
            <person name="Birren B."/>
        </authorList>
    </citation>
    <scope>NUCLEOTIDE SEQUENCE [LARGE SCALE GENOMIC DNA]</scope>
    <source>
        <strain evidence="2 3">San Antonio 1</strain>
    </source>
</reference>
<evidence type="ECO:0000313" key="2">
    <source>
        <dbReference type="EMBL" id="EUD64196.1"/>
    </source>
</evidence>
<feature type="region of interest" description="Disordered" evidence="1">
    <location>
        <begin position="75"/>
        <end position="208"/>
    </location>
</feature>
<name>W7AFX9_9APIC</name>
<dbReference type="Proteomes" id="UP000030640">
    <property type="component" value="Unassembled WGS sequence"/>
</dbReference>
<feature type="compositionally biased region" description="Basic and acidic residues" evidence="1">
    <location>
        <begin position="96"/>
        <end position="118"/>
    </location>
</feature>
<keyword evidence="3" id="KW-1185">Reference proteome</keyword>
<sequence>MNTGVKRSGNSQGSQIGNQQGNRGYATKDIQSNKFSAQASYYDRSRGPPKTEKESQQETTRLGALCLCVTETLKDPNSQTSNLVRGPTEGVTPNQEEAHVRGREQVGQKRGSKSRETVRLPIHRGGQERSCINEGLGQGEHGLPQDAITEKSSPGASKRSDITKTNDQPPPQEEIGSQPPKGSKSDERGRNGTIIPNRTNREDPTQSQ</sequence>
<proteinExistence type="predicted"/>